<dbReference type="GO" id="GO:0016491">
    <property type="term" value="F:oxidoreductase activity"/>
    <property type="evidence" value="ECO:0007669"/>
    <property type="project" value="UniProtKB-KW"/>
</dbReference>
<keyword evidence="6" id="KW-1185">Reference proteome</keyword>
<dbReference type="Gene3D" id="2.60.120.330">
    <property type="entry name" value="B-lactam Antibiotic, Isopenicillin N Synthase, Chain"/>
    <property type="match status" value="1"/>
</dbReference>
<protein>
    <submittedName>
        <fullName evidence="5">2OG-Fe(II) oxygenase superfamily protein</fullName>
    </submittedName>
</protein>
<sequence length="334" mass="37012">MTAKQLPILDLSLADDPATAEQFREELRRVTHEIGFFYLTGHGIPAEDFAQILEVSQKFFDLPEEEKLAIENTHSKHFRGYTRTGGEHTRGVVDWREQIDIGADRPAIAEPEHDYDNLRGPNQYPESLPELKTITDSWFKQLTEVGDKLLSEWALSLGQPADHFAPAFANEPESFIKIVRYPAAEDDSVTQGVGEHRDSGTLTLLYPQPGTSGLQVLTADGWIDADPIENTFIVNIGKLLEVATDGYLKATLHRVLPTKPGEDRISVPFFYNPALSAQLPAVTLPPGLASKARGVSVDELDVLHTVYGDNAFASRLRSHPNVTEKHYPHLAGAQ</sequence>
<keyword evidence="3" id="KW-0479">Metal-binding</keyword>
<evidence type="ECO:0000313" key="6">
    <source>
        <dbReference type="Proteomes" id="UP000243589"/>
    </source>
</evidence>
<dbReference type="GO" id="GO:0046872">
    <property type="term" value="F:metal ion binding"/>
    <property type="evidence" value="ECO:0007669"/>
    <property type="project" value="UniProtKB-KW"/>
</dbReference>
<dbReference type="Proteomes" id="UP000243589">
    <property type="component" value="Unassembled WGS sequence"/>
</dbReference>
<proteinExistence type="inferred from homology"/>
<dbReference type="Pfam" id="PF14226">
    <property type="entry name" value="DIOX_N"/>
    <property type="match status" value="1"/>
</dbReference>
<dbReference type="PANTHER" id="PTHR47990">
    <property type="entry name" value="2-OXOGLUTARATE (2OG) AND FE(II)-DEPENDENT OXYGENASE SUPERFAMILY PROTEIN-RELATED"/>
    <property type="match status" value="1"/>
</dbReference>
<keyword evidence="2" id="KW-0045">Antibiotic biosynthesis</keyword>
<evidence type="ECO:0000256" key="2">
    <source>
        <dbReference type="ARBA" id="ARBA00023194"/>
    </source>
</evidence>
<evidence type="ECO:0000313" key="5">
    <source>
        <dbReference type="EMBL" id="KXZ58044.1"/>
    </source>
</evidence>
<evidence type="ECO:0000259" key="4">
    <source>
        <dbReference type="PROSITE" id="PS51471"/>
    </source>
</evidence>
<dbReference type="PROSITE" id="PS51471">
    <property type="entry name" value="FE2OG_OXY"/>
    <property type="match status" value="1"/>
</dbReference>
<accession>A0A150H7Q2</accession>
<organism evidence="5 6">
    <name type="scientific">Brevibacterium ravenspurgense</name>
    <dbReference type="NCBI Taxonomy" id="479117"/>
    <lineage>
        <taxon>Bacteria</taxon>
        <taxon>Bacillati</taxon>
        <taxon>Actinomycetota</taxon>
        <taxon>Actinomycetes</taxon>
        <taxon>Micrococcales</taxon>
        <taxon>Brevibacteriaceae</taxon>
        <taxon>Brevibacterium</taxon>
    </lineage>
</organism>
<dbReference type="AlphaFoldDB" id="A0A150H7Q2"/>
<dbReference type="PRINTS" id="PR00682">
    <property type="entry name" value="IPNSYNTHASE"/>
</dbReference>
<dbReference type="EMBL" id="LQQC01000010">
    <property type="protein sequence ID" value="KXZ58044.1"/>
    <property type="molecule type" value="Genomic_DNA"/>
</dbReference>
<dbReference type="InterPro" id="IPR026992">
    <property type="entry name" value="DIOX_N"/>
</dbReference>
<name>A0A150H7Q2_9MICO</name>
<dbReference type="GO" id="GO:0017000">
    <property type="term" value="P:antibiotic biosynthetic process"/>
    <property type="evidence" value="ECO:0007669"/>
    <property type="project" value="UniProtKB-KW"/>
</dbReference>
<feature type="domain" description="Fe2OG dioxygenase" evidence="4">
    <location>
        <begin position="171"/>
        <end position="273"/>
    </location>
</feature>
<dbReference type="PATRIC" id="fig|479117.4.peg.1076"/>
<reference evidence="5 6" key="1">
    <citation type="submission" date="2016-01" db="EMBL/GenBank/DDBJ databases">
        <title>Use of Whole Genome Sequencing to ascertain that Brevibacterium massiliense (Roux, Raoult 2009) is a later heterotypic synonym of Brevibacterium ravenspurgense (Mages 2008).</title>
        <authorList>
            <person name="Bernier A.-M."/>
            <person name="Burdz T."/>
            <person name="Huynh C."/>
            <person name="Pachecho A.L."/>
            <person name="Wiebe D."/>
            <person name="Bonner C."/>
            <person name="Bernard K."/>
        </authorList>
    </citation>
    <scope>NUCLEOTIDE SEQUENCE [LARGE SCALE GENOMIC DNA]</scope>
    <source>
        <strain evidence="5 6">CCUG56047</strain>
    </source>
</reference>
<evidence type="ECO:0000256" key="3">
    <source>
        <dbReference type="RuleBase" id="RU003682"/>
    </source>
</evidence>
<dbReference type="InterPro" id="IPR027443">
    <property type="entry name" value="IPNS-like_sf"/>
</dbReference>
<dbReference type="InterPro" id="IPR044861">
    <property type="entry name" value="IPNS-like_FE2OG_OXY"/>
</dbReference>
<comment type="pathway">
    <text evidence="1">Antibiotic biosynthesis.</text>
</comment>
<keyword evidence="3" id="KW-0408">Iron</keyword>
<comment type="similarity">
    <text evidence="3">Belongs to the iron/ascorbate-dependent oxidoreductase family.</text>
</comment>
<dbReference type="RefSeq" id="WP_062021038.1">
    <property type="nucleotide sequence ID" value="NZ_LQQC01000010.1"/>
</dbReference>
<comment type="caution">
    <text evidence="5">The sequence shown here is derived from an EMBL/GenBank/DDBJ whole genome shotgun (WGS) entry which is preliminary data.</text>
</comment>
<keyword evidence="3" id="KW-0560">Oxidoreductase</keyword>
<dbReference type="InterPro" id="IPR005123">
    <property type="entry name" value="Oxoglu/Fe-dep_dioxygenase_dom"/>
</dbReference>
<dbReference type="SUPFAM" id="SSF51197">
    <property type="entry name" value="Clavaminate synthase-like"/>
    <property type="match status" value="1"/>
</dbReference>
<evidence type="ECO:0000256" key="1">
    <source>
        <dbReference type="ARBA" id="ARBA00004792"/>
    </source>
</evidence>
<dbReference type="Pfam" id="PF03171">
    <property type="entry name" value="2OG-FeII_Oxy"/>
    <property type="match status" value="1"/>
</dbReference>
<gene>
    <name evidence="5" type="ORF">Bravens_01076</name>
</gene>
<dbReference type="InterPro" id="IPR050231">
    <property type="entry name" value="Iron_ascorbate_oxido_reductase"/>
</dbReference>